<organism evidence="8 9">
    <name type="scientific">Lichenifustis flavocetrariae</name>
    <dbReference type="NCBI Taxonomy" id="2949735"/>
    <lineage>
        <taxon>Bacteria</taxon>
        <taxon>Pseudomonadati</taxon>
        <taxon>Pseudomonadota</taxon>
        <taxon>Alphaproteobacteria</taxon>
        <taxon>Hyphomicrobiales</taxon>
        <taxon>Lichenihabitantaceae</taxon>
        <taxon>Lichenifustis</taxon>
    </lineage>
</organism>
<dbReference type="InterPro" id="IPR014756">
    <property type="entry name" value="Ig_E-set"/>
</dbReference>
<gene>
    <name evidence="8" type="ORF">M8523_07785</name>
</gene>
<keyword evidence="9" id="KW-1185">Reference proteome</keyword>
<keyword evidence="5" id="KW-0574">Periplasm</keyword>
<evidence type="ECO:0000256" key="3">
    <source>
        <dbReference type="ARBA" id="ARBA00009284"/>
    </source>
</evidence>
<proteinExistence type="inferred from homology"/>
<feature type="domain" description="Glucan biosynthesis periplasmic MdoG C-terminal" evidence="7">
    <location>
        <begin position="44"/>
        <end position="526"/>
    </location>
</feature>
<evidence type="ECO:0000256" key="6">
    <source>
        <dbReference type="SAM" id="SignalP"/>
    </source>
</evidence>
<dbReference type="PANTHER" id="PTHR30504:SF3">
    <property type="entry name" value="GLUCANS BIOSYNTHESIS PROTEIN D"/>
    <property type="match status" value="1"/>
</dbReference>
<dbReference type="RefSeq" id="WP_282584287.1">
    <property type="nucleotide sequence ID" value="NZ_JAMOIM010000004.1"/>
</dbReference>
<accession>A0AA41YSS2</accession>
<keyword evidence="4 6" id="KW-0732">Signal</keyword>
<dbReference type="InterPro" id="IPR011013">
    <property type="entry name" value="Gal_mutarotase_sf_dom"/>
</dbReference>
<dbReference type="NCBIfam" id="TIGR01409">
    <property type="entry name" value="TAT_signal_seq"/>
    <property type="match status" value="1"/>
</dbReference>
<dbReference type="GO" id="GO:0003824">
    <property type="term" value="F:catalytic activity"/>
    <property type="evidence" value="ECO:0007669"/>
    <property type="project" value="InterPro"/>
</dbReference>
<dbReference type="PROSITE" id="PS51318">
    <property type="entry name" value="TAT"/>
    <property type="match status" value="1"/>
</dbReference>
<dbReference type="Gene3D" id="2.60.40.10">
    <property type="entry name" value="Immunoglobulins"/>
    <property type="match status" value="1"/>
</dbReference>
<evidence type="ECO:0000256" key="2">
    <source>
        <dbReference type="ARBA" id="ARBA00005001"/>
    </source>
</evidence>
<evidence type="ECO:0000259" key="7">
    <source>
        <dbReference type="Pfam" id="PF04349"/>
    </source>
</evidence>
<dbReference type="GO" id="GO:0030246">
    <property type="term" value="F:carbohydrate binding"/>
    <property type="evidence" value="ECO:0007669"/>
    <property type="project" value="InterPro"/>
</dbReference>
<dbReference type="Gene3D" id="2.70.98.10">
    <property type="match status" value="1"/>
</dbReference>
<comment type="caution">
    <text evidence="8">The sequence shown here is derived from an EMBL/GenBank/DDBJ whole genome shotgun (WGS) entry which is preliminary data.</text>
</comment>
<reference evidence="8" key="1">
    <citation type="submission" date="2022-05" db="EMBL/GenBank/DDBJ databases">
        <authorList>
            <person name="Pankratov T."/>
        </authorList>
    </citation>
    <scope>NUCLEOTIDE SEQUENCE</scope>
    <source>
        <strain evidence="8">BP6-180914</strain>
    </source>
</reference>
<dbReference type="InterPro" id="IPR014438">
    <property type="entry name" value="Glucan_biosyn_MdoG/MdoD"/>
</dbReference>
<feature type="signal peptide" evidence="6">
    <location>
        <begin position="1"/>
        <end position="32"/>
    </location>
</feature>
<dbReference type="InterPro" id="IPR013783">
    <property type="entry name" value="Ig-like_fold"/>
</dbReference>
<evidence type="ECO:0000313" key="8">
    <source>
        <dbReference type="EMBL" id="MCW6507919.1"/>
    </source>
</evidence>
<dbReference type="InterPro" id="IPR014718">
    <property type="entry name" value="GH-type_carb-bd"/>
</dbReference>
<dbReference type="SUPFAM" id="SSF81296">
    <property type="entry name" value="E set domains"/>
    <property type="match status" value="1"/>
</dbReference>
<sequence length="529" mass="58949">MSRSIDRRDFVKALTAASAAGLLASGGVPAFAQSALKLGDPEPFSFDKLKETAREMAQGAYVQPREPDPQVVDKIDYDAWGKITYNTDQALFVDGPGKFPVTFFHIGKFFRKAVEMHVVADGQARTIISNQDMFHMPVNSPARDLPPGVGFAGFRYQEPRDGTLDWHKNDWVAFLGASYFRAIGELYQYGQSARGLAVDVAVAGKNEEFPDFTHVYIETPKDKSDTAVLYALLDGPSVTGAYKFIMTRGKGVLMDIEHTLHLRKDISRLGIAPLTTMYWFSETAKPTAIDWRPEVHDSDGLALWTGAGERIWRPLNNPSITTASAFADQSPKGFGTLQRDRNFDHYLDGVYYDRRPSVWVEPLGDWGKGAVQLVEIPTDDEIHDNVVAMWVPAEPATGGKSYGFHYKLHWLADEPYPGELAHCVATRLGRGGQPGQPRPAGVRKFMVEFLGGPLATLPFGTKPQMELWTSRGRFTDYQYTEAVPDGVAGHWRAQFDLVVDGNDPVEMRCVLKNGDTRLSETWAFQYHPF</sequence>
<dbReference type="FunFam" id="2.70.98.10:FF:000001">
    <property type="entry name" value="Glucans biosynthesis protein G"/>
    <property type="match status" value="1"/>
</dbReference>
<dbReference type="InterPro" id="IPR006311">
    <property type="entry name" value="TAT_signal"/>
</dbReference>
<dbReference type="InterPro" id="IPR007444">
    <property type="entry name" value="Glucan_biosyn_MdoG_C"/>
</dbReference>
<dbReference type="Pfam" id="PF04349">
    <property type="entry name" value="MdoG"/>
    <property type="match status" value="1"/>
</dbReference>
<dbReference type="GO" id="GO:0051274">
    <property type="term" value="P:beta-glucan biosynthetic process"/>
    <property type="evidence" value="ECO:0007669"/>
    <property type="project" value="TreeGrafter"/>
</dbReference>
<comment type="pathway">
    <text evidence="2">Glycan metabolism; osmoregulated periplasmic glucan (OPG) biosynthesis.</text>
</comment>
<evidence type="ECO:0000313" key="9">
    <source>
        <dbReference type="Proteomes" id="UP001165667"/>
    </source>
</evidence>
<dbReference type="Proteomes" id="UP001165667">
    <property type="component" value="Unassembled WGS sequence"/>
</dbReference>
<dbReference type="SUPFAM" id="SSF74650">
    <property type="entry name" value="Galactose mutarotase-like"/>
    <property type="match status" value="1"/>
</dbReference>
<dbReference type="PIRSF" id="PIRSF006281">
    <property type="entry name" value="MdoG"/>
    <property type="match status" value="1"/>
</dbReference>
<evidence type="ECO:0000256" key="1">
    <source>
        <dbReference type="ARBA" id="ARBA00004418"/>
    </source>
</evidence>
<feature type="chain" id="PRO_5041451109" evidence="6">
    <location>
        <begin position="33"/>
        <end position="529"/>
    </location>
</feature>
<comment type="subcellular location">
    <subcellularLocation>
        <location evidence="1">Periplasm</location>
    </subcellularLocation>
</comment>
<protein>
    <submittedName>
        <fullName evidence="8">Glucan biosynthesis protein D</fullName>
    </submittedName>
</protein>
<dbReference type="InterPro" id="IPR019546">
    <property type="entry name" value="TAT_signal_bac_arc"/>
</dbReference>
<evidence type="ECO:0000256" key="5">
    <source>
        <dbReference type="ARBA" id="ARBA00022764"/>
    </source>
</evidence>
<name>A0AA41YSS2_9HYPH</name>
<dbReference type="AlphaFoldDB" id="A0AA41YSS2"/>
<evidence type="ECO:0000256" key="4">
    <source>
        <dbReference type="ARBA" id="ARBA00022729"/>
    </source>
</evidence>
<dbReference type="PANTHER" id="PTHR30504">
    <property type="entry name" value="GLUCANS BIOSYNTHESIS PROTEIN"/>
    <property type="match status" value="1"/>
</dbReference>
<dbReference type="GO" id="GO:0030288">
    <property type="term" value="C:outer membrane-bounded periplasmic space"/>
    <property type="evidence" value="ECO:0007669"/>
    <property type="project" value="TreeGrafter"/>
</dbReference>
<dbReference type="EMBL" id="JAMOIM010000004">
    <property type="protein sequence ID" value="MCW6507919.1"/>
    <property type="molecule type" value="Genomic_DNA"/>
</dbReference>
<comment type="similarity">
    <text evidence="3">Belongs to the OpgD/OpgG family.</text>
</comment>